<reference evidence="1 2" key="1">
    <citation type="submission" date="2024-04" db="EMBL/GenBank/DDBJ databases">
        <title>Phyllosticta paracitricarpa is synonymous to the EU quarantine fungus P. citricarpa based on phylogenomic analyses.</title>
        <authorList>
            <consortium name="Lawrence Berkeley National Laboratory"/>
            <person name="Van Ingen-Buijs V.A."/>
            <person name="Van Westerhoven A.C."/>
            <person name="Haridas S."/>
            <person name="Skiadas P."/>
            <person name="Martin F."/>
            <person name="Groenewald J.Z."/>
            <person name="Crous P.W."/>
            <person name="Seidl M.F."/>
        </authorList>
    </citation>
    <scope>NUCLEOTIDE SEQUENCE [LARGE SCALE GENOMIC DNA]</scope>
    <source>
        <strain evidence="1 2">CBS 123374</strain>
    </source>
</reference>
<name>A0ABR1YMK2_9PEZI</name>
<accession>A0ABR1YMK2</accession>
<comment type="caution">
    <text evidence="1">The sequence shown here is derived from an EMBL/GenBank/DDBJ whole genome shotgun (WGS) entry which is preliminary data.</text>
</comment>
<dbReference type="Proteomes" id="UP001492380">
    <property type="component" value="Unassembled WGS sequence"/>
</dbReference>
<sequence>MTRFHPALSSSSRQIDEGLDCGLLTFPLAHLKRADVVEEGALTEMRPRSEGAFEQGVRRKVVQNVHYKVTGGLDLMEGSGLVVNSGRGASSQQYMKSSRIMEHGDRRHYRRIQDANRPPCNRSLQTGLRRIPPTVRWVQATCSQAENHSVSGRGCVGLLTAQMMKKQTAATGRPWSFYTRRRSSCLRCLASMSPSGSRA</sequence>
<gene>
    <name evidence="1" type="ORF">HDK90DRAFT_275224</name>
</gene>
<organism evidence="1 2">
    <name type="scientific">Phyllosticta capitalensis</name>
    <dbReference type="NCBI Taxonomy" id="121624"/>
    <lineage>
        <taxon>Eukaryota</taxon>
        <taxon>Fungi</taxon>
        <taxon>Dikarya</taxon>
        <taxon>Ascomycota</taxon>
        <taxon>Pezizomycotina</taxon>
        <taxon>Dothideomycetes</taxon>
        <taxon>Dothideomycetes incertae sedis</taxon>
        <taxon>Botryosphaeriales</taxon>
        <taxon>Phyllostictaceae</taxon>
        <taxon>Phyllosticta</taxon>
    </lineage>
</organism>
<keyword evidence="2" id="KW-1185">Reference proteome</keyword>
<proteinExistence type="predicted"/>
<protein>
    <submittedName>
        <fullName evidence="1">Uncharacterized protein</fullName>
    </submittedName>
</protein>
<dbReference type="EMBL" id="JBBWRZ010000006">
    <property type="protein sequence ID" value="KAK8233731.1"/>
    <property type="molecule type" value="Genomic_DNA"/>
</dbReference>
<evidence type="ECO:0000313" key="2">
    <source>
        <dbReference type="Proteomes" id="UP001492380"/>
    </source>
</evidence>
<evidence type="ECO:0000313" key="1">
    <source>
        <dbReference type="EMBL" id="KAK8233731.1"/>
    </source>
</evidence>